<evidence type="ECO:0000256" key="4">
    <source>
        <dbReference type="ARBA" id="ARBA00023140"/>
    </source>
</evidence>
<dbReference type="GO" id="GO:0016405">
    <property type="term" value="F:CoA-ligase activity"/>
    <property type="evidence" value="ECO:0007669"/>
    <property type="project" value="TreeGrafter"/>
</dbReference>
<feature type="domain" description="AMP-dependent synthetase/ligase" evidence="5">
    <location>
        <begin position="14"/>
        <end position="152"/>
    </location>
</feature>
<dbReference type="FunFam" id="3.30.300.30:FF:000007">
    <property type="entry name" value="4-coumarate--CoA ligase 2"/>
    <property type="match status" value="1"/>
</dbReference>
<evidence type="ECO:0000313" key="7">
    <source>
        <dbReference type="EMBL" id="KAB0805622.1"/>
    </source>
</evidence>
<reference evidence="7 8" key="1">
    <citation type="journal article" date="2018" name="Elife">
        <title>Firefly genomes illuminate parallel origins of bioluminescence in beetles.</title>
        <authorList>
            <person name="Fallon T.R."/>
            <person name="Lower S.E."/>
            <person name="Chang C.H."/>
            <person name="Bessho-Uehara M."/>
            <person name="Martin G.J."/>
            <person name="Bewick A.J."/>
            <person name="Behringer M."/>
            <person name="Debat H.J."/>
            <person name="Wong I."/>
            <person name="Day J.C."/>
            <person name="Suvorov A."/>
            <person name="Silva C.J."/>
            <person name="Stanger-Hall K.F."/>
            <person name="Hall D.W."/>
            <person name="Schmitz R.J."/>
            <person name="Nelson D.R."/>
            <person name="Lewis S.M."/>
            <person name="Shigenobu S."/>
            <person name="Bybee S.M."/>
            <person name="Larracuente A.M."/>
            <person name="Oba Y."/>
            <person name="Weng J.K."/>
        </authorList>
    </citation>
    <scope>NUCLEOTIDE SEQUENCE [LARGE SCALE GENOMIC DNA]</scope>
    <source>
        <strain evidence="7">1611_PpyrPB1</strain>
        <tissue evidence="7">Whole body</tissue>
    </source>
</reference>
<dbReference type="InterPro" id="IPR025110">
    <property type="entry name" value="AMP-bd_C"/>
</dbReference>
<accession>A0A5N4B7P1</accession>
<evidence type="ECO:0000259" key="6">
    <source>
        <dbReference type="Pfam" id="PF13193"/>
    </source>
</evidence>
<dbReference type="InterPro" id="IPR045851">
    <property type="entry name" value="AMP-bd_C_sf"/>
</dbReference>
<evidence type="ECO:0000256" key="3">
    <source>
        <dbReference type="ARBA" id="ARBA00022598"/>
    </source>
</evidence>
<dbReference type="EMBL" id="VVIM01000001">
    <property type="protein sequence ID" value="KAB0805622.1"/>
    <property type="molecule type" value="Genomic_DNA"/>
</dbReference>
<evidence type="ECO:0000259" key="5">
    <source>
        <dbReference type="Pfam" id="PF00501"/>
    </source>
</evidence>
<dbReference type="PANTHER" id="PTHR24096:SF149">
    <property type="entry name" value="AMP-BINDING DOMAIN-CONTAINING PROTEIN-RELATED"/>
    <property type="match status" value="1"/>
</dbReference>
<dbReference type="PANTHER" id="PTHR24096">
    <property type="entry name" value="LONG-CHAIN-FATTY-ACID--COA LIGASE"/>
    <property type="match status" value="1"/>
</dbReference>
<keyword evidence="4" id="KW-0576">Peroxisome</keyword>
<comment type="similarity">
    <text evidence="2">Belongs to the ATP-dependent AMP-binding enzyme family.</text>
</comment>
<feature type="domain" description="AMP-binding enzyme C-terminal" evidence="6">
    <location>
        <begin position="203"/>
        <end position="278"/>
    </location>
</feature>
<dbReference type="SUPFAM" id="SSF56801">
    <property type="entry name" value="Acetyl-CoA synthetase-like"/>
    <property type="match status" value="1"/>
</dbReference>
<protein>
    <recommendedName>
        <fullName evidence="9">Luciferin 4-monooxygenase</fullName>
    </recommendedName>
</protein>
<evidence type="ECO:0000256" key="2">
    <source>
        <dbReference type="ARBA" id="ARBA00006432"/>
    </source>
</evidence>
<dbReference type="Gene3D" id="2.30.38.10">
    <property type="entry name" value="Luciferase, Domain 3"/>
    <property type="match status" value="1"/>
</dbReference>
<dbReference type="InParanoid" id="A0A5N4B7P1"/>
<organism evidence="7 8">
    <name type="scientific">Photinus pyralis</name>
    <name type="common">Common eastern firefly</name>
    <name type="synonym">Lampyris pyralis</name>
    <dbReference type="NCBI Taxonomy" id="7054"/>
    <lineage>
        <taxon>Eukaryota</taxon>
        <taxon>Metazoa</taxon>
        <taxon>Ecdysozoa</taxon>
        <taxon>Arthropoda</taxon>
        <taxon>Hexapoda</taxon>
        <taxon>Insecta</taxon>
        <taxon>Pterygota</taxon>
        <taxon>Neoptera</taxon>
        <taxon>Endopterygota</taxon>
        <taxon>Coleoptera</taxon>
        <taxon>Polyphaga</taxon>
        <taxon>Elateriformia</taxon>
        <taxon>Elateroidea</taxon>
        <taxon>Lampyridae</taxon>
        <taxon>Lampyrinae</taxon>
        <taxon>Photinus</taxon>
    </lineage>
</organism>
<gene>
    <name evidence="7" type="ORF">PPYR_02592</name>
</gene>
<comment type="subcellular location">
    <subcellularLocation>
        <location evidence="1">Peroxisome</location>
    </subcellularLocation>
</comment>
<dbReference type="Gene3D" id="3.30.300.30">
    <property type="match status" value="1"/>
</dbReference>
<evidence type="ECO:0008006" key="9">
    <source>
        <dbReference type="Google" id="ProtNLM"/>
    </source>
</evidence>
<dbReference type="AlphaFoldDB" id="A0A5N4B7P1"/>
<dbReference type="Proteomes" id="UP000327044">
    <property type="component" value="Unassembled WGS sequence"/>
</dbReference>
<dbReference type="GO" id="GO:0005777">
    <property type="term" value="C:peroxisome"/>
    <property type="evidence" value="ECO:0007669"/>
    <property type="project" value="UniProtKB-SubCell"/>
</dbReference>
<name>A0A5N4B7P1_PHOPY</name>
<evidence type="ECO:0000313" key="8">
    <source>
        <dbReference type="Proteomes" id="UP000327044"/>
    </source>
</evidence>
<keyword evidence="3" id="KW-0436">Ligase</keyword>
<proteinExistence type="inferred from homology"/>
<evidence type="ECO:0000256" key="1">
    <source>
        <dbReference type="ARBA" id="ARBA00004275"/>
    </source>
</evidence>
<comment type="caution">
    <text evidence="7">The sequence shown here is derived from an EMBL/GenBank/DDBJ whole genome shotgun (WGS) entry which is preliminary data.</text>
</comment>
<sequence>MGLQRILYRERAIVMKKFDPNVYLRTIQDYKINSLPIVPSIANFLIKSPLVDNYDLTSVKIVSCGSTYLRRENEALLAKRLNVTKILQIYAMTESLGGITADFAGKAPLGSCGYPLPNMSVQIIDTTTGKSLGPMMVGELCCRSDVVMKGYFNDPEATKNTIDENGWLHTGDMAYYDRDNMFYIVDRLKELIKCKGYQVAPAELETVLINHPKIADAGVIGIPHDRHGETPLAFVVTIQGKMLKEKEVKDFVNEQVAPYKRVESVLFVPQIPRNAAGKILRRALRNKAFERKSHL</sequence>
<keyword evidence="8" id="KW-1185">Reference proteome</keyword>
<dbReference type="Pfam" id="PF13193">
    <property type="entry name" value="AMP-binding_C"/>
    <property type="match status" value="1"/>
</dbReference>
<dbReference type="Pfam" id="PF00501">
    <property type="entry name" value="AMP-binding"/>
    <property type="match status" value="1"/>
</dbReference>
<dbReference type="Gene3D" id="3.40.50.980">
    <property type="match status" value="1"/>
</dbReference>
<dbReference type="InterPro" id="IPR000873">
    <property type="entry name" value="AMP-dep_synth/lig_dom"/>
</dbReference>